<sequence length="187" mass="20669">MNLQHHLLIAMPSLDDPYFGRSVVYLCEHNENGAMGLVINKPIEQLSVGKILQKLKISPETRDDNQSLEKPVLIGGPVSEEHGFVLHSGDQEYAASTRLADDLFLTTSKDVLEALGTSRQPARYLMTLGYASWTAGQLEREIMENSWLVADATQNLIFRTPLPDRWRDAAAAIGVNIYTIAPQAGHA</sequence>
<dbReference type="NCBIfam" id="NF001266">
    <property type="entry name" value="PRK00228.1-1"/>
    <property type="match status" value="1"/>
</dbReference>
<dbReference type="EMBL" id="LZEY01000034">
    <property type="protein sequence ID" value="OBU06366.1"/>
    <property type="molecule type" value="Genomic_DNA"/>
</dbReference>
<name>A0A1B8HBC4_9GAMM</name>
<reference evidence="4" key="1">
    <citation type="submission" date="2016-06" db="EMBL/GenBank/DDBJ databases">
        <authorList>
            <person name="Butler K."/>
        </authorList>
    </citation>
    <scope>NUCLEOTIDE SEQUENCE [LARGE SCALE GENOMIC DNA]</scope>
    <source>
        <strain evidence="4">GCSL-Mp20</strain>
    </source>
</reference>
<accession>A0A1B8HBC4</accession>
<dbReference type="Pfam" id="PF02622">
    <property type="entry name" value="DUF179"/>
    <property type="match status" value="1"/>
</dbReference>
<protein>
    <recommendedName>
        <fullName evidence="2">UPF0301 protein AYY18_07780</fullName>
    </recommendedName>
</protein>
<comment type="caution">
    <text evidence="3">The sequence shown here is derived from an EMBL/GenBank/DDBJ whole genome shotgun (WGS) entry which is preliminary data.</text>
</comment>
<dbReference type="Proteomes" id="UP000092377">
    <property type="component" value="Unassembled WGS sequence"/>
</dbReference>
<gene>
    <name evidence="3" type="ORF">AYY18_07780</name>
</gene>
<organism evidence="3 4">
    <name type="scientific">Morganella psychrotolerans</name>
    <dbReference type="NCBI Taxonomy" id="368603"/>
    <lineage>
        <taxon>Bacteria</taxon>
        <taxon>Pseudomonadati</taxon>
        <taxon>Pseudomonadota</taxon>
        <taxon>Gammaproteobacteria</taxon>
        <taxon>Enterobacterales</taxon>
        <taxon>Morganellaceae</taxon>
        <taxon>Morganella</taxon>
    </lineage>
</organism>
<comment type="similarity">
    <text evidence="1 2">Belongs to the UPF0301 (AlgH) family.</text>
</comment>
<dbReference type="InterPro" id="IPR003774">
    <property type="entry name" value="AlgH-like"/>
</dbReference>
<dbReference type="HAMAP" id="MF_00758">
    <property type="entry name" value="UPF0301"/>
    <property type="match status" value="1"/>
</dbReference>
<dbReference type="Gene3D" id="3.40.1740.10">
    <property type="entry name" value="VC0467-like"/>
    <property type="match status" value="1"/>
</dbReference>
<dbReference type="SUPFAM" id="SSF143456">
    <property type="entry name" value="VC0467-like"/>
    <property type="match status" value="1"/>
</dbReference>
<proteinExistence type="inferred from homology"/>
<evidence type="ECO:0000313" key="4">
    <source>
        <dbReference type="Proteomes" id="UP000092377"/>
    </source>
</evidence>
<dbReference type="PANTHER" id="PTHR30327">
    <property type="entry name" value="UNCHARACTERIZED PROTEIN YQGE"/>
    <property type="match status" value="1"/>
</dbReference>
<evidence type="ECO:0000256" key="2">
    <source>
        <dbReference type="HAMAP-Rule" id="MF_00758"/>
    </source>
</evidence>
<dbReference type="AlphaFoldDB" id="A0A1B8HBC4"/>
<dbReference type="GO" id="GO:0005829">
    <property type="term" value="C:cytosol"/>
    <property type="evidence" value="ECO:0007669"/>
    <property type="project" value="TreeGrafter"/>
</dbReference>
<keyword evidence="4" id="KW-1185">Reference proteome</keyword>
<dbReference type="RefSeq" id="WP_067404079.1">
    <property type="nucleotide sequence ID" value="NZ_CBCPID010000009.1"/>
</dbReference>
<evidence type="ECO:0000256" key="1">
    <source>
        <dbReference type="ARBA" id="ARBA00009600"/>
    </source>
</evidence>
<evidence type="ECO:0000313" key="3">
    <source>
        <dbReference type="EMBL" id="OBU06366.1"/>
    </source>
</evidence>
<dbReference type="OrthoDB" id="9807486at2"/>
<dbReference type="PANTHER" id="PTHR30327:SF1">
    <property type="entry name" value="UPF0301 PROTEIN YQGE"/>
    <property type="match status" value="1"/>
</dbReference>